<dbReference type="RefSeq" id="WP_219479782.1">
    <property type="nucleotide sequence ID" value="NZ_JAHXCT010000002.1"/>
</dbReference>
<reference evidence="7 8" key="1">
    <citation type="submission" date="2021-07" db="EMBL/GenBank/DDBJ databases">
        <title>Genomic diversity and antimicrobial resistance of Prevotella spp. isolated from chronic lung disease airways.</title>
        <authorList>
            <person name="Webb K.A."/>
            <person name="Olagoke O.S."/>
            <person name="Baird T."/>
            <person name="Neill J."/>
            <person name="Pham A."/>
            <person name="Wells T.J."/>
            <person name="Ramsay K.A."/>
            <person name="Bell S.C."/>
            <person name="Sarovich D.S."/>
            <person name="Price E.P."/>
        </authorList>
    </citation>
    <scope>NUCLEOTIDE SEQUENCE [LARGE SCALE GENOMIC DNA]</scope>
    <source>
        <strain evidence="7 8">SCHI0011.S.12</strain>
    </source>
</reference>
<evidence type="ECO:0000256" key="5">
    <source>
        <dbReference type="ARBA" id="ARBA00023136"/>
    </source>
</evidence>
<feature type="transmembrane region" description="Helical" evidence="6">
    <location>
        <begin position="83"/>
        <end position="109"/>
    </location>
</feature>
<feature type="transmembrane region" description="Helical" evidence="6">
    <location>
        <begin position="57"/>
        <end position="77"/>
    </location>
</feature>
<proteinExistence type="predicted"/>
<keyword evidence="8" id="KW-1185">Reference proteome</keyword>
<accession>A0ABS6YB33</accession>
<evidence type="ECO:0000256" key="3">
    <source>
        <dbReference type="ARBA" id="ARBA00022692"/>
    </source>
</evidence>
<organism evidence="7 8">
    <name type="scientific">Hoylesella nanceiensis</name>
    <dbReference type="NCBI Taxonomy" id="425941"/>
    <lineage>
        <taxon>Bacteria</taxon>
        <taxon>Pseudomonadati</taxon>
        <taxon>Bacteroidota</taxon>
        <taxon>Bacteroidia</taxon>
        <taxon>Bacteroidales</taxon>
        <taxon>Prevotellaceae</taxon>
        <taxon>Hoylesella</taxon>
    </lineage>
</organism>
<keyword evidence="5 6" id="KW-0472">Membrane</keyword>
<protein>
    <submittedName>
        <fullName evidence="7">CidA/LrgA family protein</fullName>
    </submittedName>
</protein>
<feature type="transmembrane region" description="Helical" evidence="6">
    <location>
        <begin position="5"/>
        <end position="24"/>
    </location>
</feature>
<comment type="subcellular location">
    <subcellularLocation>
        <location evidence="1">Cell membrane</location>
        <topology evidence="1">Multi-pass membrane protein</topology>
    </subcellularLocation>
</comment>
<feature type="transmembrane region" description="Helical" evidence="6">
    <location>
        <begin position="30"/>
        <end position="50"/>
    </location>
</feature>
<dbReference type="EMBL" id="JAHXCT010000002">
    <property type="protein sequence ID" value="MBW4768756.1"/>
    <property type="molecule type" value="Genomic_DNA"/>
</dbReference>
<dbReference type="Pfam" id="PF03788">
    <property type="entry name" value="LrgA"/>
    <property type="match status" value="1"/>
</dbReference>
<evidence type="ECO:0000313" key="8">
    <source>
        <dbReference type="Proteomes" id="UP000788426"/>
    </source>
</evidence>
<comment type="caution">
    <text evidence="7">The sequence shown here is derived from an EMBL/GenBank/DDBJ whole genome shotgun (WGS) entry which is preliminary data.</text>
</comment>
<keyword evidence="3 6" id="KW-0812">Transmembrane</keyword>
<evidence type="ECO:0000256" key="6">
    <source>
        <dbReference type="SAM" id="Phobius"/>
    </source>
</evidence>
<dbReference type="InterPro" id="IPR005538">
    <property type="entry name" value="LrgA/CidA"/>
</dbReference>
<evidence type="ECO:0000256" key="4">
    <source>
        <dbReference type="ARBA" id="ARBA00022989"/>
    </source>
</evidence>
<evidence type="ECO:0000256" key="1">
    <source>
        <dbReference type="ARBA" id="ARBA00004651"/>
    </source>
</evidence>
<keyword evidence="4 6" id="KW-1133">Transmembrane helix</keyword>
<gene>
    <name evidence="7" type="ORF">KZO38_03135</name>
</gene>
<keyword evidence="2" id="KW-1003">Cell membrane</keyword>
<dbReference type="PANTHER" id="PTHR33931:SF5">
    <property type="entry name" value="UPF0299 MEMBRANE PROTEIN YOHJ"/>
    <property type="match status" value="1"/>
</dbReference>
<evidence type="ECO:0000256" key="2">
    <source>
        <dbReference type="ARBA" id="ARBA00022475"/>
    </source>
</evidence>
<name>A0ABS6YB33_9BACT</name>
<evidence type="ECO:0000313" key="7">
    <source>
        <dbReference type="EMBL" id="MBW4768756.1"/>
    </source>
</evidence>
<dbReference type="PANTHER" id="PTHR33931">
    <property type="entry name" value="HOLIN-LIKE PROTEIN CIDA-RELATED"/>
    <property type="match status" value="1"/>
</dbReference>
<sequence>MARQFFIIFGCLAIGEFIVWLTGIKLPSSIIGMLALTALLKFNIVELAWVQKLSEFLISNLGFFFVPPGVAIMLYLDLIQKEFIPIILATVVSTICVLIATGQAHQLVIRIERMIIKNKLLHIRRLRRHKKEE</sequence>
<dbReference type="Proteomes" id="UP000788426">
    <property type="component" value="Unassembled WGS sequence"/>
</dbReference>